<sequence>MAATVLLSHAGYAHALLHGLSHGMSRQTCSPDVSLPKTPGKRLTWPKSKQHPLTTQGSAFSRGSGCRQAYALSTCSGEILQDLNAFSSSIPFVPIPSSFAYARIPIRLALFLGRSASWSGCFSSLELQAG</sequence>
<organism evidence="2 3">
    <name type="scientific">Polyplosphaeria fusca</name>
    <dbReference type="NCBI Taxonomy" id="682080"/>
    <lineage>
        <taxon>Eukaryota</taxon>
        <taxon>Fungi</taxon>
        <taxon>Dikarya</taxon>
        <taxon>Ascomycota</taxon>
        <taxon>Pezizomycotina</taxon>
        <taxon>Dothideomycetes</taxon>
        <taxon>Pleosporomycetidae</taxon>
        <taxon>Pleosporales</taxon>
        <taxon>Tetraplosphaeriaceae</taxon>
        <taxon>Polyplosphaeria</taxon>
    </lineage>
</organism>
<evidence type="ECO:0000313" key="3">
    <source>
        <dbReference type="Proteomes" id="UP000799444"/>
    </source>
</evidence>
<evidence type="ECO:0000313" key="2">
    <source>
        <dbReference type="EMBL" id="KAF2739179.1"/>
    </source>
</evidence>
<gene>
    <name evidence="2" type="ORF">EJ04DRAFT_354410</name>
</gene>
<accession>A0A9P4R5H3</accession>
<dbReference type="EMBL" id="ML996105">
    <property type="protein sequence ID" value="KAF2739179.1"/>
    <property type="molecule type" value="Genomic_DNA"/>
</dbReference>
<protein>
    <submittedName>
        <fullName evidence="2">Uncharacterized protein</fullName>
    </submittedName>
</protein>
<keyword evidence="3" id="KW-1185">Reference proteome</keyword>
<feature type="compositionally biased region" description="Polar residues" evidence="1">
    <location>
        <begin position="51"/>
        <end position="60"/>
    </location>
</feature>
<proteinExistence type="predicted"/>
<name>A0A9P4R5H3_9PLEO</name>
<evidence type="ECO:0000256" key="1">
    <source>
        <dbReference type="SAM" id="MobiDB-lite"/>
    </source>
</evidence>
<reference evidence="2" key="1">
    <citation type="journal article" date="2020" name="Stud. Mycol.">
        <title>101 Dothideomycetes genomes: a test case for predicting lifestyles and emergence of pathogens.</title>
        <authorList>
            <person name="Haridas S."/>
            <person name="Albert R."/>
            <person name="Binder M."/>
            <person name="Bloem J."/>
            <person name="Labutti K."/>
            <person name="Salamov A."/>
            <person name="Andreopoulos B."/>
            <person name="Baker S."/>
            <person name="Barry K."/>
            <person name="Bills G."/>
            <person name="Bluhm B."/>
            <person name="Cannon C."/>
            <person name="Castanera R."/>
            <person name="Culley D."/>
            <person name="Daum C."/>
            <person name="Ezra D."/>
            <person name="Gonzalez J."/>
            <person name="Henrissat B."/>
            <person name="Kuo A."/>
            <person name="Liang C."/>
            <person name="Lipzen A."/>
            <person name="Lutzoni F."/>
            <person name="Magnuson J."/>
            <person name="Mondo S."/>
            <person name="Nolan M."/>
            <person name="Ohm R."/>
            <person name="Pangilinan J."/>
            <person name="Park H.-J."/>
            <person name="Ramirez L."/>
            <person name="Alfaro M."/>
            <person name="Sun H."/>
            <person name="Tritt A."/>
            <person name="Yoshinaga Y."/>
            <person name="Zwiers L.-H."/>
            <person name="Turgeon B."/>
            <person name="Goodwin S."/>
            <person name="Spatafora J."/>
            <person name="Crous P."/>
            <person name="Grigoriev I."/>
        </authorList>
    </citation>
    <scope>NUCLEOTIDE SEQUENCE</scope>
    <source>
        <strain evidence="2">CBS 125425</strain>
    </source>
</reference>
<dbReference type="Proteomes" id="UP000799444">
    <property type="component" value="Unassembled WGS sequence"/>
</dbReference>
<dbReference type="AlphaFoldDB" id="A0A9P4R5H3"/>
<comment type="caution">
    <text evidence="2">The sequence shown here is derived from an EMBL/GenBank/DDBJ whole genome shotgun (WGS) entry which is preliminary data.</text>
</comment>
<feature type="region of interest" description="Disordered" evidence="1">
    <location>
        <begin position="40"/>
        <end position="60"/>
    </location>
</feature>